<feature type="region of interest" description="Disordered" evidence="1">
    <location>
        <begin position="95"/>
        <end position="121"/>
    </location>
</feature>
<evidence type="ECO:0000256" key="1">
    <source>
        <dbReference type="SAM" id="MobiDB-lite"/>
    </source>
</evidence>
<accession>A0ABC8M133</accession>
<name>A0ABC8M133_ERUVS</name>
<comment type="caution">
    <text evidence="2">The sequence shown here is derived from an EMBL/GenBank/DDBJ whole genome shotgun (WGS) entry which is preliminary data.</text>
</comment>
<sequence length="329" mass="35956">MLYLCSTPPPPLELKEESINKFLEILSEATSQDAIYCLNKRKGNVEDAVGYFYGDYSKSRPGIATAQVVKNFSGRVVDKDSSTESPQRIPEAKTLVTSSQVEESGNPTETLPLKEEESGEVNEEHIGTFVKMTGASREDAIANLEHFKWNVNQAVEFYKENGYSAELISALSFSLTENKDPPLPSMGTQSQLDASSGPMETESSLEKGGEGDVTVANPGMAKAHVKGKAVEEGSSAGASRDRTTVETQTAPSTIVMTISLADGRGTELELPLRLNQTIRDIRNAIDQRYPDNDRSYYLQSIGGEVYMDWDTTVDRVSTGGCRVLLQTYP</sequence>
<reference evidence="2 3" key="1">
    <citation type="submission" date="2022-03" db="EMBL/GenBank/DDBJ databases">
        <authorList>
            <person name="Macdonald S."/>
            <person name="Ahmed S."/>
            <person name="Newling K."/>
        </authorList>
    </citation>
    <scope>NUCLEOTIDE SEQUENCE [LARGE SCALE GENOMIC DNA]</scope>
</reference>
<feature type="compositionally biased region" description="Polar residues" evidence="1">
    <location>
        <begin position="95"/>
        <end position="109"/>
    </location>
</feature>
<dbReference type="Proteomes" id="UP001642260">
    <property type="component" value="Unassembled WGS sequence"/>
</dbReference>
<dbReference type="Pfam" id="PF14555">
    <property type="entry name" value="UBA_4"/>
    <property type="match status" value="1"/>
</dbReference>
<protein>
    <submittedName>
        <fullName evidence="2">Uncharacterized protein</fullName>
    </submittedName>
</protein>
<dbReference type="EMBL" id="CAKOAT010830709">
    <property type="protein sequence ID" value="CAH8389308.1"/>
    <property type="molecule type" value="Genomic_DNA"/>
</dbReference>
<proteinExistence type="predicted"/>
<evidence type="ECO:0000313" key="2">
    <source>
        <dbReference type="EMBL" id="CAH8389308.1"/>
    </source>
</evidence>
<feature type="compositionally biased region" description="Basic and acidic residues" evidence="1">
    <location>
        <begin position="112"/>
        <end position="121"/>
    </location>
</feature>
<organism evidence="2 3">
    <name type="scientific">Eruca vesicaria subsp. sativa</name>
    <name type="common">Garden rocket</name>
    <name type="synonym">Eruca sativa</name>
    <dbReference type="NCBI Taxonomy" id="29727"/>
    <lineage>
        <taxon>Eukaryota</taxon>
        <taxon>Viridiplantae</taxon>
        <taxon>Streptophyta</taxon>
        <taxon>Embryophyta</taxon>
        <taxon>Tracheophyta</taxon>
        <taxon>Spermatophyta</taxon>
        <taxon>Magnoliopsida</taxon>
        <taxon>eudicotyledons</taxon>
        <taxon>Gunneridae</taxon>
        <taxon>Pentapetalae</taxon>
        <taxon>rosids</taxon>
        <taxon>malvids</taxon>
        <taxon>Brassicales</taxon>
        <taxon>Brassicaceae</taxon>
        <taxon>Brassiceae</taxon>
        <taxon>Eruca</taxon>
    </lineage>
</organism>
<dbReference type="AlphaFoldDB" id="A0ABC8M133"/>
<dbReference type="CDD" id="cd14273">
    <property type="entry name" value="UBA_TAP-C_like"/>
    <property type="match status" value="1"/>
</dbReference>
<feature type="region of interest" description="Disordered" evidence="1">
    <location>
        <begin position="177"/>
        <end position="248"/>
    </location>
</feature>
<gene>
    <name evidence="2" type="ORF">ERUC_LOCUS41791</name>
</gene>
<dbReference type="SUPFAM" id="SSF46934">
    <property type="entry name" value="UBA-like"/>
    <property type="match status" value="1"/>
</dbReference>
<evidence type="ECO:0000313" key="3">
    <source>
        <dbReference type="Proteomes" id="UP001642260"/>
    </source>
</evidence>
<keyword evidence="3" id="KW-1185">Reference proteome</keyword>
<dbReference type="Gene3D" id="1.10.8.10">
    <property type="entry name" value="DNA helicase RuvA subunit, C-terminal domain"/>
    <property type="match status" value="1"/>
</dbReference>
<dbReference type="InterPro" id="IPR009060">
    <property type="entry name" value="UBA-like_sf"/>
</dbReference>